<dbReference type="PROSITE" id="PS00676">
    <property type="entry name" value="SIGMA54_INTERACT_2"/>
    <property type="match status" value="1"/>
</dbReference>
<keyword evidence="7" id="KW-0282">Flagellum</keyword>
<dbReference type="Gene3D" id="1.10.10.60">
    <property type="entry name" value="Homeodomain-like"/>
    <property type="match status" value="1"/>
</dbReference>
<gene>
    <name evidence="7" type="ORF">GB2207_08566</name>
</gene>
<dbReference type="InterPro" id="IPR027417">
    <property type="entry name" value="P-loop_NTPase"/>
</dbReference>
<dbReference type="Pfam" id="PF25601">
    <property type="entry name" value="AAA_lid_14"/>
    <property type="match status" value="1"/>
</dbReference>
<dbReference type="eggNOG" id="COG2204">
    <property type="taxonomic scope" value="Bacteria"/>
</dbReference>
<dbReference type="InterPro" id="IPR002078">
    <property type="entry name" value="Sigma_54_int"/>
</dbReference>
<dbReference type="PANTHER" id="PTHR32071:SF117">
    <property type="entry name" value="PTS-DEPENDENT DIHYDROXYACETONE KINASE OPERON REGULATORY PROTEIN-RELATED"/>
    <property type="match status" value="1"/>
</dbReference>
<accession>Q1YV60</accession>
<dbReference type="InterPro" id="IPR025943">
    <property type="entry name" value="Sigma_54_int_dom_ATP-bd_2"/>
</dbReference>
<dbReference type="InterPro" id="IPR058031">
    <property type="entry name" value="AAA_lid_NorR"/>
</dbReference>
<dbReference type="SMART" id="SM00382">
    <property type="entry name" value="AAA"/>
    <property type="match status" value="1"/>
</dbReference>
<dbReference type="CDD" id="cd00009">
    <property type="entry name" value="AAA"/>
    <property type="match status" value="1"/>
</dbReference>
<evidence type="ECO:0000256" key="2">
    <source>
        <dbReference type="ARBA" id="ARBA00022840"/>
    </source>
</evidence>
<dbReference type="GO" id="GO:0043565">
    <property type="term" value="F:sequence-specific DNA binding"/>
    <property type="evidence" value="ECO:0007669"/>
    <property type="project" value="InterPro"/>
</dbReference>
<organism evidence="7 8">
    <name type="scientific">gamma proteobacterium HTCC2207</name>
    <dbReference type="NCBI Taxonomy" id="314287"/>
    <lineage>
        <taxon>Bacteria</taxon>
        <taxon>Pseudomonadati</taxon>
        <taxon>Pseudomonadota</taxon>
        <taxon>Gammaproteobacteria</taxon>
        <taxon>Cellvibrionales</taxon>
        <taxon>Porticoccaceae</taxon>
        <taxon>SAR92 clade</taxon>
    </lineage>
</organism>
<name>Q1YV60_9GAMM</name>
<dbReference type="PRINTS" id="PR01590">
    <property type="entry name" value="HTHFIS"/>
</dbReference>
<dbReference type="HOGENOM" id="CLU_000445_0_7_6"/>
<evidence type="ECO:0000313" key="8">
    <source>
        <dbReference type="Proteomes" id="UP000005555"/>
    </source>
</evidence>
<dbReference type="InterPro" id="IPR003593">
    <property type="entry name" value="AAA+_ATPase"/>
</dbReference>
<proteinExistence type="predicted"/>
<dbReference type="SUPFAM" id="SSF46689">
    <property type="entry name" value="Homeodomain-like"/>
    <property type="match status" value="1"/>
</dbReference>
<keyword evidence="5" id="KW-0804">Transcription</keyword>
<dbReference type="PROSITE" id="PS00688">
    <property type="entry name" value="SIGMA54_INTERACT_3"/>
    <property type="match status" value="1"/>
</dbReference>
<dbReference type="FunFam" id="3.40.50.300:FF:000006">
    <property type="entry name" value="DNA-binding transcriptional regulator NtrC"/>
    <property type="match status" value="1"/>
</dbReference>
<evidence type="ECO:0000256" key="4">
    <source>
        <dbReference type="ARBA" id="ARBA00023125"/>
    </source>
</evidence>
<dbReference type="InterPro" id="IPR009057">
    <property type="entry name" value="Homeodomain-like_sf"/>
</dbReference>
<keyword evidence="7" id="KW-0966">Cell projection</keyword>
<dbReference type="STRING" id="314287.GB2207_08566"/>
<keyword evidence="2" id="KW-0067">ATP-binding</keyword>
<dbReference type="Proteomes" id="UP000005555">
    <property type="component" value="Unassembled WGS sequence"/>
</dbReference>
<comment type="caution">
    <text evidence="7">The sequence shown here is derived from an EMBL/GenBank/DDBJ whole genome shotgun (WGS) entry which is preliminary data.</text>
</comment>
<dbReference type="PROSITE" id="PS00675">
    <property type="entry name" value="SIGMA54_INTERACT_1"/>
    <property type="match status" value="1"/>
</dbReference>
<evidence type="ECO:0000313" key="7">
    <source>
        <dbReference type="EMBL" id="EAS47848.1"/>
    </source>
</evidence>
<dbReference type="AlphaFoldDB" id="Q1YV60"/>
<evidence type="ECO:0000256" key="1">
    <source>
        <dbReference type="ARBA" id="ARBA00022741"/>
    </source>
</evidence>
<dbReference type="Pfam" id="PF00158">
    <property type="entry name" value="Sigma54_activat"/>
    <property type="match status" value="1"/>
</dbReference>
<dbReference type="SMR" id="Q1YV60"/>
<feature type="domain" description="Sigma-54 factor interaction" evidence="6">
    <location>
        <begin position="1"/>
        <end position="213"/>
    </location>
</feature>
<dbReference type="Pfam" id="PF02954">
    <property type="entry name" value="HTH_8"/>
    <property type="match status" value="1"/>
</dbReference>
<keyword evidence="8" id="KW-1185">Reference proteome</keyword>
<dbReference type="InterPro" id="IPR025944">
    <property type="entry name" value="Sigma_54_int_dom_CS"/>
</dbReference>
<dbReference type="SUPFAM" id="SSF52540">
    <property type="entry name" value="P-loop containing nucleoside triphosphate hydrolases"/>
    <property type="match status" value="1"/>
</dbReference>
<dbReference type="GO" id="GO:0005524">
    <property type="term" value="F:ATP binding"/>
    <property type="evidence" value="ECO:0007669"/>
    <property type="project" value="UniProtKB-KW"/>
</dbReference>
<evidence type="ECO:0000256" key="3">
    <source>
        <dbReference type="ARBA" id="ARBA00023015"/>
    </source>
</evidence>
<evidence type="ECO:0000259" key="6">
    <source>
        <dbReference type="PROSITE" id="PS50045"/>
    </source>
</evidence>
<dbReference type="InterPro" id="IPR025662">
    <property type="entry name" value="Sigma_54_int_dom_ATP-bd_1"/>
</dbReference>
<dbReference type="GO" id="GO:0006355">
    <property type="term" value="P:regulation of DNA-templated transcription"/>
    <property type="evidence" value="ECO:0007669"/>
    <property type="project" value="InterPro"/>
</dbReference>
<dbReference type="PROSITE" id="PS50045">
    <property type="entry name" value="SIGMA54_INTERACT_4"/>
    <property type="match status" value="1"/>
</dbReference>
<sequence>MVGPTESTVLILGDSGTGKELVARALHESSSRANGPFIPVNCGAIPRDLLESELFGHRKGAFTGAISDRKGRFELAHKGTLFLDEIGDMPVDLQVKLLRVLQERQVESVGSLSSTLIDVRVLAATHKNISSLIAKSLFREDLYYRLNVLPIEIKALSERTDDVPVLFDHFAKQHAIGGREAISLNPVSMQLFSEYSWPGNVRELANLVDRYSSLYPGQEVDLQRVIPSMVPPGMRALPAWPQEGTERILLSSLAADATPSQKNLTPEPDSADIVSAISGVSEADSLAQVNDAQLDQDVKQTILLAQGGGAFPEEGFHLKQHLLDIESNLIRLALKNASGNVSKTARMLNLQRTTLIEKINKHGLAGNS</sequence>
<dbReference type="Gene3D" id="3.40.50.300">
    <property type="entry name" value="P-loop containing nucleotide triphosphate hydrolases"/>
    <property type="match status" value="1"/>
</dbReference>
<reference evidence="7 8" key="1">
    <citation type="submission" date="2006-03" db="EMBL/GenBank/DDBJ databases">
        <authorList>
            <person name="Giovannoni S.J."/>
            <person name="Cho J.-C."/>
            <person name="Ferriera S."/>
            <person name="Johnson J."/>
            <person name="Kravitz S."/>
            <person name="Halpern A."/>
            <person name="Remington K."/>
            <person name="Beeson K."/>
            <person name="Tran B."/>
            <person name="Rogers Y.-H."/>
            <person name="Friedman R."/>
            <person name="Venter J.C."/>
        </authorList>
    </citation>
    <scope>NUCLEOTIDE SEQUENCE [LARGE SCALE GENOMIC DNA]</scope>
    <source>
        <strain evidence="7 8">HTCC2207</strain>
    </source>
</reference>
<dbReference type="EMBL" id="AAPI01000001">
    <property type="protein sequence ID" value="EAS47848.1"/>
    <property type="molecule type" value="Genomic_DNA"/>
</dbReference>
<dbReference type="PANTHER" id="PTHR32071">
    <property type="entry name" value="TRANSCRIPTIONAL REGULATORY PROTEIN"/>
    <property type="match status" value="1"/>
</dbReference>
<keyword evidence="7" id="KW-0969">Cilium</keyword>
<protein>
    <submittedName>
        <fullName evidence="7">Putative polar flagellar protein FlaK</fullName>
    </submittedName>
</protein>
<keyword evidence="3" id="KW-0805">Transcription regulation</keyword>
<evidence type="ECO:0000256" key="5">
    <source>
        <dbReference type="ARBA" id="ARBA00023163"/>
    </source>
</evidence>
<dbReference type="Gene3D" id="1.10.8.60">
    <property type="match status" value="1"/>
</dbReference>
<keyword evidence="1" id="KW-0547">Nucleotide-binding</keyword>
<dbReference type="InterPro" id="IPR002197">
    <property type="entry name" value="HTH_Fis"/>
</dbReference>
<keyword evidence="4" id="KW-0238">DNA-binding</keyword>